<evidence type="ECO:0000256" key="2">
    <source>
        <dbReference type="ARBA" id="ARBA00022777"/>
    </source>
</evidence>
<dbReference type="InterPro" id="IPR036117">
    <property type="entry name" value="DhaL_dom_sf"/>
</dbReference>
<evidence type="ECO:0000313" key="4">
    <source>
        <dbReference type="EMBL" id="MDA0165324.1"/>
    </source>
</evidence>
<dbReference type="PANTHER" id="PTHR28629">
    <property type="entry name" value="TRIOKINASE/FMN CYCLASE"/>
    <property type="match status" value="1"/>
</dbReference>
<protein>
    <submittedName>
        <fullName evidence="4">DAK2 domain-containing protein</fullName>
    </submittedName>
</protein>
<reference evidence="4" key="1">
    <citation type="submission" date="2022-10" db="EMBL/GenBank/DDBJ databases">
        <title>The WGS of Solirubrobacter ginsenosidimutans DSM 21036.</title>
        <authorList>
            <person name="Jiang Z."/>
        </authorList>
    </citation>
    <scope>NUCLEOTIDE SEQUENCE</scope>
    <source>
        <strain evidence="4">DSM 21036</strain>
    </source>
</reference>
<keyword evidence="1" id="KW-0808">Transferase</keyword>
<dbReference type="InterPro" id="IPR004007">
    <property type="entry name" value="DhaL_dom"/>
</dbReference>
<dbReference type="EMBL" id="JAPDOD010000045">
    <property type="protein sequence ID" value="MDA0165324.1"/>
    <property type="molecule type" value="Genomic_DNA"/>
</dbReference>
<dbReference type="GO" id="GO:0004371">
    <property type="term" value="F:glycerone kinase activity"/>
    <property type="evidence" value="ECO:0007669"/>
    <property type="project" value="InterPro"/>
</dbReference>
<dbReference type="SUPFAM" id="SSF101473">
    <property type="entry name" value="DhaL-like"/>
    <property type="match status" value="1"/>
</dbReference>
<keyword evidence="5" id="KW-1185">Reference proteome</keyword>
<dbReference type="Gene3D" id="1.25.40.340">
    <property type="match status" value="1"/>
</dbReference>
<proteinExistence type="predicted"/>
<dbReference type="Proteomes" id="UP001149140">
    <property type="component" value="Unassembled WGS sequence"/>
</dbReference>
<evidence type="ECO:0000313" key="5">
    <source>
        <dbReference type="Proteomes" id="UP001149140"/>
    </source>
</evidence>
<organism evidence="4 5">
    <name type="scientific">Solirubrobacter ginsenosidimutans</name>
    <dbReference type="NCBI Taxonomy" id="490573"/>
    <lineage>
        <taxon>Bacteria</taxon>
        <taxon>Bacillati</taxon>
        <taxon>Actinomycetota</taxon>
        <taxon>Thermoleophilia</taxon>
        <taxon>Solirubrobacterales</taxon>
        <taxon>Solirubrobacteraceae</taxon>
        <taxon>Solirubrobacter</taxon>
    </lineage>
</organism>
<dbReference type="AlphaFoldDB" id="A0A9X3MYS5"/>
<dbReference type="GO" id="GO:0019563">
    <property type="term" value="P:glycerol catabolic process"/>
    <property type="evidence" value="ECO:0007669"/>
    <property type="project" value="TreeGrafter"/>
</dbReference>
<gene>
    <name evidence="4" type="ORF">OM076_33960</name>
</gene>
<dbReference type="FunFam" id="1.25.40.340:FF:000002">
    <property type="entry name" value="Dihydroxyacetone kinase, L subunit"/>
    <property type="match status" value="1"/>
</dbReference>
<comment type="caution">
    <text evidence="4">The sequence shown here is derived from an EMBL/GenBank/DDBJ whole genome shotgun (WGS) entry which is preliminary data.</text>
</comment>
<dbReference type="PANTHER" id="PTHR28629:SF4">
    <property type="entry name" value="TRIOKINASE_FMN CYCLASE"/>
    <property type="match status" value="1"/>
</dbReference>
<name>A0A9X3MYS5_9ACTN</name>
<evidence type="ECO:0000259" key="3">
    <source>
        <dbReference type="PROSITE" id="PS51480"/>
    </source>
</evidence>
<dbReference type="PROSITE" id="PS51480">
    <property type="entry name" value="DHAL"/>
    <property type="match status" value="1"/>
</dbReference>
<keyword evidence="2" id="KW-0418">Kinase</keyword>
<dbReference type="RefSeq" id="WP_270044581.1">
    <property type="nucleotide sequence ID" value="NZ_JAPDOD010000045.1"/>
</dbReference>
<dbReference type="SMART" id="SM01120">
    <property type="entry name" value="Dak2"/>
    <property type="match status" value="1"/>
</dbReference>
<dbReference type="Pfam" id="PF02734">
    <property type="entry name" value="Dak2"/>
    <property type="match status" value="1"/>
</dbReference>
<dbReference type="GO" id="GO:0005829">
    <property type="term" value="C:cytosol"/>
    <property type="evidence" value="ECO:0007669"/>
    <property type="project" value="TreeGrafter"/>
</dbReference>
<dbReference type="InterPro" id="IPR050861">
    <property type="entry name" value="Dihydroxyacetone_Kinase"/>
</dbReference>
<evidence type="ECO:0000256" key="1">
    <source>
        <dbReference type="ARBA" id="ARBA00022679"/>
    </source>
</evidence>
<feature type="domain" description="DhaL" evidence="3">
    <location>
        <begin position="7"/>
        <end position="202"/>
    </location>
</feature>
<sequence length="203" mass="19895">MTGLNAATARAWVVRFLDAAESEAGALGELDRLAGDGDFGTSVTTAVRGTWRELGDGPLDRPGAAFAALSTAYLGTGGTSGPLYGMFFRALAKAAGDAPELDLATLADGVGAGVAAVRRLGGAEVGERTMVDALQPAADALAAGGTLTGALDAAALAARAGADATAGLVARRGRATYVGDAATGVVDPGAALVALFFEAAADR</sequence>
<accession>A0A9X3MYS5</accession>